<organism evidence="1 2">
    <name type="scientific">Monilinia laxa</name>
    <name type="common">Brown rot fungus</name>
    <name type="synonym">Sclerotinia laxa</name>
    <dbReference type="NCBI Taxonomy" id="61186"/>
    <lineage>
        <taxon>Eukaryota</taxon>
        <taxon>Fungi</taxon>
        <taxon>Dikarya</taxon>
        <taxon>Ascomycota</taxon>
        <taxon>Pezizomycotina</taxon>
        <taxon>Leotiomycetes</taxon>
        <taxon>Helotiales</taxon>
        <taxon>Sclerotiniaceae</taxon>
        <taxon>Monilinia</taxon>
    </lineage>
</organism>
<comment type="caution">
    <text evidence="1">The sequence shown here is derived from an EMBL/GenBank/DDBJ whole genome shotgun (WGS) entry which is preliminary data.</text>
</comment>
<sequence>MFCTILIDIWSRAQGCFCRTTTSRSPSFLLLSSAQRALLCCLIIPRFYIFLANESLTHDVVAWGSAYCTPV</sequence>
<dbReference type="AlphaFoldDB" id="A0A5N6KJJ3"/>
<keyword evidence="2" id="KW-1185">Reference proteome</keyword>
<proteinExistence type="predicted"/>
<dbReference type="Proteomes" id="UP000326757">
    <property type="component" value="Unassembled WGS sequence"/>
</dbReference>
<evidence type="ECO:0000313" key="1">
    <source>
        <dbReference type="EMBL" id="KAB8303857.1"/>
    </source>
</evidence>
<dbReference type="EMBL" id="VIGI01000002">
    <property type="protein sequence ID" value="KAB8303857.1"/>
    <property type="molecule type" value="Genomic_DNA"/>
</dbReference>
<reference evidence="1 2" key="1">
    <citation type="submission" date="2019-06" db="EMBL/GenBank/DDBJ databases">
        <title>Genome Sequence of the Brown Rot Fungal Pathogen Monilinia laxa.</title>
        <authorList>
            <person name="De Miccolis Angelini R.M."/>
            <person name="Landi L."/>
            <person name="Abate D."/>
            <person name="Pollastro S."/>
            <person name="Romanazzi G."/>
            <person name="Faretra F."/>
        </authorList>
    </citation>
    <scope>NUCLEOTIDE SEQUENCE [LARGE SCALE GENOMIC DNA]</scope>
    <source>
        <strain evidence="1 2">Mlax316</strain>
    </source>
</reference>
<evidence type="ECO:0000313" key="2">
    <source>
        <dbReference type="Proteomes" id="UP000326757"/>
    </source>
</evidence>
<accession>A0A5N6KJJ3</accession>
<protein>
    <submittedName>
        <fullName evidence="1">Uncharacterized protein</fullName>
    </submittedName>
</protein>
<name>A0A5N6KJJ3_MONLA</name>
<gene>
    <name evidence="1" type="ORF">EYC80_005227</name>
</gene>